<evidence type="ECO:0000256" key="6">
    <source>
        <dbReference type="ARBA" id="ARBA00022962"/>
    </source>
</evidence>
<comment type="caution">
    <text evidence="9">The sequence shown here is derived from an EMBL/GenBank/DDBJ whole genome shotgun (WGS) entry which is preliminary data.</text>
</comment>
<evidence type="ECO:0000256" key="5">
    <source>
        <dbReference type="ARBA" id="ARBA00022840"/>
    </source>
</evidence>
<evidence type="ECO:0000256" key="1">
    <source>
        <dbReference type="ARBA" id="ARBA00005187"/>
    </source>
</evidence>
<evidence type="ECO:0000259" key="8">
    <source>
        <dbReference type="PROSITE" id="PS51278"/>
    </source>
</evidence>
<feature type="domain" description="Glutamine amidotransferase type-2" evidence="8">
    <location>
        <begin position="2"/>
        <end position="213"/>
    </location>
</feature>
<dbReference type="EC" id="6.3.5.4" evidence="3"/>
<organism evidence="9 10">
    <name type="scientific">Thiorhodococcus fuscus</name>
    <dbReference type="NCBI Taxonomy" id="527200"/>
    <lineage>
        <taxon>Bacteria</taxon>
        <taxon>Pseudomonadati</taxon>
        <taxon>Pseudomonadota</taxon>
        <taxon>Gammaproteobacteria</taxon>
        <taxon>Chromatiales</taxon>
        <taxon>Chromatiaceae</taxon>
        <taxon>Thiorhodococcus</taxon>
    </lineage>
</organism>
<protein>
    <recommendedName>
        <fullName evidence="3">asparagine synthase (glutamine-hydrolyzing)</fullName>
        <ecNumber evidence="3">6.3.5.4</ecNumber>
    </recommendedName>
</protein>
<comment type="pathway">
    <text evidence="1">Amino-acid biosynthesis; L-asparagine biosynthesis; L-asparagine from L-aspartate (L-Gln route): step 1/1.</text>
</comment>
<gene>
    <name evidence="9" type="primary">asnB</name>
    <name evidence="9" type="ORF">ACFSJC_16905</name>
</gene>
<evidence type="ECO:0000313" key="10">
    <source>
        <dbReference type="Proteomes" id="UP001597337"/>
    </source>
</evidence>
<dbReference type="RefSeq" id="WP_386028372.1">
    <property type="nucleotide sequence ID" value="NZ_JBHUHX010000051.1"/>
</dbReference>
<evidence type="ECO:0000256" key="3">
    <source>
        <dbReference type="ARBA" id="ARBA00012737"/>
    </source>
</evidence>
<dbReference type="Pfam" id="PF13537">
    <property type="entry name" value="GATase_7"/>
    <property type="match status" value="1"/>
</dbReference>
<dbReference type="SUPFAM" id="SSF52402">
    <property type="entry name" value="Adenine nucleotide alpha hydrolases-like"/>
    <property type="match status" value="1"/>
</dbReference>
<sequence length="621" mass="69478">MCGIAGIYQHAGLRGDAQAILKSMMAQIVHRGPDEEGLMIGDRVALGCRRLAIVDIEGGHQPMFADGGRIISVANAEIYNHQELRAELRRQGAEFATHCDVEVLPHLYLHEGLQLAERLNGQFAFAVYDEARKRLVLGRDQTGIAPLFWTQTANAIVFGSEIKALLAHPEVERRLDPAGLDQILTFPGLVSPRTLFAGIHALAPGHLLVVEGNRCREIRYWDYDFPTCADSAQTETDEAELLDALDAALTQAVRRRLMADVPVGLYVSGGLDSSLIAALTHRIAPEQSRHSFSITFDRPEIDERRWQALMVDRLGSVHHAVEFDEDEVLSSLRDVVWAGETALKESYNACTLALARLVRQQGMRVVLTGEGADELFGGYVGYRLDQTRRDSGELDLDALLEEETRARLWGDSGFFYERDYTANAELTQALFSPELAARRHDFSALAAPPIDVGQLAGRSDFHKRSYLDLKLRLPDHLLADHSDRVAYAASVEARYPFLDPDVIAVARRIPPELMVRGGEEKYLLKRLALRYLPPELVARRKFSFVAQGSPRLLRRGQDWILDLLSPDTIARRGVFDPATVARLRAQYEKPGFDISQTYEDDYLMIVLTTELLMDLFDLSPP</sequence>
<dbReference type="CDD" id="cd00712">
    <property type="entry name" value="AsnB"/>
    <property type="match status" value="1"/>
</dbReference>
<keyword evidence="4" id="KW-0547">Nucleotide-binding</keyword>
<dbReference type="GO" id="GO:0004066">
    <property type="term" value="F:asparagine synthase (glutamine-hydrolyzing) activity"/>
    <property type="evidence" value="ECO:0007669"/>
    <property type="project" value="UniProtKB-EC"/>
</dbReference>
<evidence type="ECO:0000256" key="7">
    <source>
        <dbReference type="ARBA" id="ARBA00048741"/>
    </source>
</evidence>
<dbReference type="CDD" id="cd01991">
    <property type="entry name" value="Asn_synthase_B_C"/>
    <property type="match status" value="1"/>
</dbReference>
<dbReference type="Proteomes" id="UP001597337">
    <property type="component" value="Unassembled WGS sequence"/>
</dbReference>
<name>A0ABW4YCY5_9GAMM</name>
<dbReference type="EMBL" id="JBHUHX010000051">
    <property type="protein sequence ID" value="MFD2113530.1"/>
    <property type="molecule type" value="Genomic_DNA"/>
</dbReference>
<dbReference type="InterPro" id="IPR029055">
    <property type="entry name" value="Ntn_hydrolases_N"/>
</dbReference>
<evidence type="ECO:0000256" key="4">
    <source>
        <dbReference type="ARBA" id="ARBA00022741"/>
    </source>
</evidence>
<proteinExistence type="inferred from homology"/>
<dbReference type="InterPro" id="IPR033738">
    <property type="entry name" value="AsnB_N"/>
</dbReference>
<dbReference type="SUPFAM" id="SSF56235">
    <property type="entry name" value="N-terminal nucleophile aminohydrolases (Ntn hydrolases)"/>
    <property type="match status" value="1"/>
</dbReference>
<dbReference type="InterPro" id="IPR006426">
    <property type="entry name" value="Asn_synth_AEB"/>
</dbReference>
<dbReference type="Gene3D" id="3.60.20.10">
    <property type="entry name" value="Glutamine Phosphoribosylpyrophosphate, subunit 1, domain 1"/>
    <property type="match status" value="1"/>
</dbReference>
<dbReference type="Pfam" id="PF00733">
    <property type="entry name" value="Asn_synthase"/>
    <property type="match status" value="1"/>
</dbReference>
<evidence type="ECO:0000313" key="9">
    <source>
        <dbReference type="EMBL" id="MFD2113530.1"/>
    </source>
</evidence>
<dbReference type="NCBIfam" id="TIGR01536">
    <property type="entry name" value="asn_synth_AEB"/>
    <property type="match status" value="1"/>
</dbReference>
<dbReference type="PANTHER" id="PTHR43284:SF1">
    <property type="entry name" value="ASPARAGINE SYNTHETASE"/>
    <property type="match status" value="1"/>
</dbReference>
<dbReference type="PANTHER" id="PTHR43284">
    <property type="entry name" value="ASPARAGINE SYNTHETASE (GLUTAMINE-HYDROLYZING)"/>
    <property type="match status" value="1"/>
</dbReference>
<comment type="catalytic activity">
    <reaction evidence="7">
        <text>L-aspartate + L-glutamine + ATP + H2O = L-asparagine + L-glutamate + AMP + diphosphate + H(+)</text>
        <dbReference type="Rhea" id="RHEA:12228"/>
        <dbReference type="ChEBI" id="CHEBI:15377"/>
        <dbReference type="ChEBI" id="CHEBI:15378"/>
        <dbReference type="ChEBI" id="CHEBI:29985"/>
        <dbReference type="ChEBI" id="CHEBI:29991"/>
        <dbReference type="ChEBI" id="CHEBI:30616"/>
        <dbReference type="ChEBI" id="CHEBI:33019"/>
        <dbReference type="ChEBI" id="CHEBI:58048"/>
        <dbReference type="ChEBI" id="CHEBI:58359"/>
        <dbReference type="ChEBI" id="CHEBI:456215"/>
        <dbReference type="EC" id="6.3.5.4"/>
    </reaction>
</comment>
<dbReference type="InterPro" id="IPR017932">
    <property type="entry name" value="GATase_2_dom"/>
</dbReference>
<accession>A0ABW4YCY5</accession>
<reference evidence="10" key="1">
    <citation type="journal article" date="2019" name="Int. J. Syst. Evol. Microbiol.">
        <title>The Global Catalogue of Microorganisms (GCM) 10K type strain sequencing project: providing services to taxonomists for standard genome sequencing and annotation.</title>
        <authorList>
            <consortium name="The Broad Institute Genomics Platform"/>
            <consortium name="The Broad Institute Genome Sequencing Center for Infectious Disease"/>
            <person name="Wu L."/>
            <person name="Ma J."/>
        </authorList>
    </citation>
    <scope>NUCLEOTIDE SEQUENCE [LARGE SCALE GENOMIC DNA]</scope>
    <source>
        <strain evidence="10">KACC 12597</strain>
    </source>
</reference>
<dbReference type="PIRSF" id="PIRSF001589">
    <property type="entry name" value="Asn_synthetase_glu-h"/>
    <property type="match status" value="1"/>
</dbReference>
<comment type="similarity">
    <text evidence="2">Belongs to the asparagine synthetase family.</text>
</comment>
<dbReference type="Gene3D" id="3.40.50.620">
    <property type="entry name" value="HUPs"/>
    <property type="match status" value="1"/>
</dbReference>
<keyword evidence="9" id="KW-0436">Ligase</keyword>
<dbReference type="InterPro" id="IPR014729">
    <property type="entry name" value="Rossmann-like_a/b/a_fold"/>
</dbReference>
<keyword evidence="6" id="KW-0315">Glutamine amidotransferase</keyword>
<keyword evidence="5" id="KW-0067">ATP-binding</keyword>
<evidence type="ECO:0000256" key="2">
    <source>
        <dbReference type="ARBA" id="ARBA00005752"/>
    </source>
</evidence>
<dbReference type="PROSITE" id="PS51278">
    <property type="entry name" value="GATASE_TYPE_2"/>
    <property type="match status" value="1"/>
</dbReference>
<dbReference type="InterPro" id="IPR051786">
    <property type="entry name" value="ASN_synthetase/amidase"/>
</dbReference>
<keyword evidence="10" id="KW-1185">Reference proteome</keyword>
<dbReference type="InterPro" id="IPR001962">
    <property type="entry name" value="Asn_synthase"/>
</dbReference>